<protein>
    <recommendedName>
        <fullName evidence="3">Antitoxin</fullName>
    </recommendedName>
</protein>
<name>A0A1G2HJA3_9BACT</name>
<reference evidence="1 2" key="1">
    <citation type="journal article" date="2016" name="Nat. Commun.">
        <title>Thousands of microbial genomes shed light on interconnected biogeochemical processes in an aquifer system.</title>
        <authorList>
            <person name="Anantharaman K."/>
            <person name="Brown C.T."/>
            <person name="Hug L.A."/>
            <person name="Sharon I."/>
            <person name="Castelle C.J."/>
            <person name="Probst A.J."/>
            <person name="Thomas B.C."/>
            <person name="Singh A."/>
            <person name="Wilkins M.J."/>
            <person name="Karaoz U."/>
            <person name="Brodie E.L."/>
            <person name="Williams K.H."/>
            <person name="Hubbard S.S."/>
            <person name="Banfield J.F."/>
        </authorList>
    </citation>
    <scope>NUCLEOTIDE SEQUENCE [LARGE SCALE GENOMIC DNA]</scope>
</reference>
<evidence type="ECO:0000313" key="2">
    <source>
        <dbReference type="Proteomes" id="UP000178991"/>
    </source>
</evidence>
<dbReference type="AlphaFoldDB" id="A0A1G2HJA3"/>
<organism evidence="1 2">
    <name type="scientific">Candidatus Staskawiczbacteria bacterium RIFCSPHIGHO2_01_FULL_34_27</name>
    <dbReference type="NCBI Taxonomy" id="1802199"/>
    <lineage>
        <taxon>Bacteria</taxon>
        <taxon>Candidatus Staskawicziibacteriota</taxon>
    </lineage>
</organism>
<evidence type="ECO:0008006" key="3">
    <source>
        <dbReference type="Google" id="ProtNLM"/>
    </source>
</evidence>
<comment type="caution">
    <text evidence="1">The sequence shown here is derived from an EMBL/GenBank/DDBJ whole genome shotgun (WGS) entry which is preliminary data.</text>
</comment>
<dbReference type="EMBL" id="MHOL01000019">
    <property type="protein sequence ID" value="OGZ62555.1"/>
    <property type="molecule type" value="Genomic_DNA"/>
</dbReference>
<dbReference type="Proteomes" id="UP000178991">
    <property type="component" value="Unassembled WGS sequence"/>
</dbReference>
<accession>A0A1G2HJA3</accession>
<gene>
    <name evidence="1" type="ORF">A2639_00540</name>
</gene>
<evidence type="ECO:0000313" key="1">
    <source>
        <dbReference type="EMBL" id="OGZ62555.1"/>
    </source>
</evidence>
<sequence length="77" mass="9056">MVKALIELNENINRVLNLIKVKYGFKDKSEAINFVVSKYIDDEAEPDLRPEFIEKMKKRQLESTIKIADFKKHFGLN</sequence>
<proteinExistence type="predicted"/>